<feature type="domain" description="HYDIN/VesB/CFA65-like Ig-like" evidence="15">
    <location>
        <begin position="726"/>
        <end position="808"/>
    </location>
</feature>
<evidence type="ECO:0000256" key="1">
    <source>
        <dbReference type="ARBA" id="ARBA00004138"/>
    </source>
</evidence>
<dbReference type="Pfam" id="PF00353">
    <property type="entry name" value="HemolysinCabind"/>
    <property type="match status" value="5"/>
</dbReference>
<dbReference type="InterPro" id="IPR053879">
    <property type="entry name" value="HYDIN_VesB_CFA65-like_Ig"/>
</dbReference>
<dbReference type="InterPro" id="IPR011049">
    <property type="entry name" value="Serralysin-like_metalloprot_C"/>
</dbReference>
<dbReference type="GO" id="GO:0005509">
    <property type="term" value="F:calcium ion binding"/>
    <property type="evidence" value="ECO:0007669"/>
    <property type="project" value="InterPro"/>
</dbReference>
<dbReference type="PROSITE" id="PS00330">
    <property type="entry name" value="HEMOLYSIN_CALCIUM"/>
    <property type="match status" value="1"/>
</dbReference>
<evidence type="ECO:0000256" key="12">
    <source>
        <dbReference type="ARBA" id="ARBA00023273"/>
    </source>
</evidence>
<dbReference type="InterPro" id="IPR013783">
    <property type="entry name" value="Ig-like_fold"/>
</dbReference>
<dbReference type="Pfam" id="PF14252">
    <property type="entry name" value="DUF4347"/>
    <property type="match status" value="1"/>
</dbReference>
<dbReference type="GO" id="GO:0005576">
    <property type="term" value="C:extracellular region"/>
    <property type="evidence" value="ECO:0007669"/>
    <property type="project" value="UniProtKB-SubCell"/>
</dbReference>
<dbReference type="InterPro" id="IPR018511">
    <property type="entry name" value="Hemolysin-typ_Ca-bd_CS"/>
</dbReference>
<dbReference type="InterPro" id="IPR025592">
    <property type="entry name" value="DUF4347"/>
</dbReference>
<comment type="subcellular location">
    <subcellularLocation>
        <location evidence="2">Cell envelope</location>
    </subcellularLocation>
    <subcellularLocation>
        <location evidence="3">Cell outer membrane</location>
    </subcellularLocation>
    <subcellularLocation>
        <location evidence="1">Cell projection</location>
        <location evidence="1">Cilium</location>
    </subcellularLocation>
    <subcellularLocation>
        <location evidence="4">Cytoplasm</location>
    </subcellularLocation>
    <subcellularLocation>
        <location evidence="5">Secreted</location>
    </subcellularLocation>
</comment>
<dbReference type="Pfam" id="PF02415">
    <property type="entry name" value="Chlam_PMP"/>
    <property type="match status" value="1"/>
</dbReference>
<dbReference type="PRINTS" id="PR00313">
    <property type="entry name" value="CABNDNGRPT"/>
</dbReference>
<evidence type="ECO:0000256" key="11">
    <source>
        <dbReference type="ARBA" id="ARBA00023237"/>
    </source>
</evidence>
<dbReference type="SUPFAM" id="SSF51126">
    <property type="entry name" value="Pectin lyase-like"/>
    <property type="match status" value="2"/>
</dbReference>
<dbReference type="Gene3D" id="2.150.10.10">
    <property type="entry name" value="Serralysin-like metalloprotease, C-terminal"/>
    <property type="match status" value="3"/>
</dbReference>
<sequence length="1193" mass="123745">MIANLFASQTKIHNQYFPGNSIAFIDSRLDNWQLLFSGVAENSPVFVIDRTDNGIDKITQAIAEYTAEFGRVDAVHIFCHGSPGCLYLGDRSINLSNLEHYTPQLKQWQAAEILLYSCHVAAASGSDFVNKISEITEANVAASVGLIGSRKYGGNWDLEFTTGEIKSANPLAAKVRENYAGILAVLTVTSLADSGSGSLREIINQAQNGDTIKFASNLANQSITLTTGQIEIPVGKNLTIDGADAAGLTISGNNSSRIFLLKSTSVNPTTLTVKDLTLEKAYTPERGGAIATEHQGSVNLENVQLNNNVADKGGGAVFIAFEGNLTVNKSKFNGNTATAANDERGAGAIAFWGPNNLIVKNSDFTNNKGINGAAINSLNAKVTIENSTFINNDTTTAFYDTGKSNPFLRGYGGAIYTDRASTNSDATSGTIQIINSRFEGNKGRGEGGAAYLYTGTQDNVVISGSNFINNQILELPNGGAPGNGGAIAQLNNAANKGFTITDTTFANNTATNSGGGVWFNFAPTTITNSTFSGNKALSQTTSGNGGAMAIGGPTDIINTTFANNSAGWVGGALVASANQAVSVKNTIFANNTADNGPNDWNIQQHTNRQLTDLGGNIQWPAKLTNLGNDYNATATITIADPKLGPLQDNGNGRLTHALLAGSAAIDAGVNTGAPTTDQNGKSRPVDGDNNGTAMVDSGAYEFSLAAPEAPKIEVIESSNNIVDGTTTPLDFGSTNVGSIITKTFTVKNTGNAALNLSNLQLPTGFSLVGSLPATLAAASQANFVVQVDANTAGSLSGELSFTTNDSDENPFNFFIAATVTTNPGTTDPGTTDPGTTDPGTTDPGTTDPGTTDPGTTDPGTNSPINSGTNNNSVVLPSDSLTGGSNSDAIANNTANFSGNCQEVSTPTFTLNIVEKILNGTDLDDIITGSDIPEELQGFGGNDFIRGMSGNDNIFGGDGNDILQGNMGDDFIDGQAEHDLIYGGQNNDVLFGNIGDDILFGDLGNDTLLGGDGDDFMNGNQSNDFLDAGAGNDTLHGGQNNDILKGNLGADILFGDLGDDTLYGGAENDFINGNQGNDFLCSGEGNDTLHGGKENDVLNGGSGDDFLSGDLGNDTLMGGTDRDTFVFRVEDGSNTILDFELGQDKIGLASGLTFDQLTIDGDQNNAVIRTGDRLLVSVNGVDVSAMTADNFTLV</sequence>
<dbReference type="InterPro" id="IPR003368">
    <property type="entry name" value="POMP_repeat"/>
</dbReference>
<dbReference type="Gene3D" id="2.160.20.10">
    <property type="entry name" value="Single-stranded right-handed beta-helix, Pectin lyase-like"/>
    <property type="match status" value="1"/>
</dbReference>
<dbReference type="InterPro" id="IPR059226">
    <property type="entry name" value="Choice_anch_Q_dom"/>
</dbReference>
<keyword evidence="8" id="KW-0732">Signal</keyword>
<dbReference type="InterPro" id="IPR011050">
    <property type="entry name" value="Pectin_lyase_fold/virulence"/>
</dbReference>
<dbReference type="InterPro" id="IPR006626">
    <property type="entry name" value="PbH1"/>
</dbReference>
<evidence type="ECO:0000256" key="8">
    <source>
        <dbReference type="ARBA" id="ARBA00022729"/>
    </source>
</evidence>
<feature type="region of interest" description="Disordered" evidence="13">
    <location>
        <begin position="669"/>
        <end position="690"/>
    </location>
</feature>
<protein>
    <submittedName>
        <fullName evidence="16">DUF4347 domain-containing protein</fullName>
    </submittedName>
</protein>
<dbReference type="SMART" id="SM00710">
    <property type="entry name" value="PbH1"/>
    <property type="match status" value="7"/>
</dbReference>
<keyword evidence="10" id="KW-0472">Membrane</keyword>
<evidence type="ECO:0000256" key="7">
    <source>
        <dbReference type="ARBA" id="ARBA00022525"/>
    </source>
</evidence>
<organism evidence="16">
    <name type="scientific">Planktothricoides raciborskii GIHE-MW2</name>
    <dbReference type="NCBI Taxonomy" id="2792601"/>
    <lineage>
        <taxon>Bacteria</taxon>
        <taxon>Bacillati</taxon>
        <taxon>Cyanobacteriota</taxon>
        <taxon>Cyanophyceae</taxon>
        <taxon>Oscillatoriophycideae</taxon>
        <taxon>Oscillatoriales</taxon>
        <taxon>Oscillatoriaceae</taxon>
        <taxon>Planktothricoides</taxon>
    </lineage>
</organism>
<feature type="compositionally biased region" description="Low complexity" evidence="13">
    <location>
        <begin position="820"/>
        <end position="860"/>
    </location>
</feature>
<feature type="compositionally biased region" description="Polar residues" evidence="13">
    <location>
        <begin position="672"/>
        <end position="681"/>
    </location>
</feature>
<keyword evidence="11" id="KW-0998">Cell outer membrane</keyword>
<dbReference type="NCBIfam" id="NF012200">
    <property type="entry name" value="choice_anch_D"/>
    <property type="match status" value="1"/>
</dbReference>
<gene>
    <name evidence="16" type="ORF">ABWT76_005050</name>
</gene>
<dbReference type="AlphaFoldDB" id="A0AAU8JDN3"/>
<dbReference type="InterPro" id="IPR012334">
    <property type="entry name" value="Pectin_lyas_fold"/>
</dbReference>
<evidence type="ECO:0000256" key="6">
    <source>
        <dbReference type="ARBA" id="ARBA00022490"/>
    </source>
</evidence>
<evidence type="ECO:0000256" key="2">
    <source>
        <dbReference type="ARBA" id="ARBA00004196"/>
    </source>
</evidence>
<evidence type="ECO:0000256" key="9">
    <source>
        <dbReference type="ARBA" id="ARBA00023069"/>
    </source>
</evidence>
<dbReference type="InterPro" id="IPR050557">
    <property type="entry name" value="RTX_toxin/Mannuronan_C5-epim"/>
</dbReference>
<keyword evidence="12" id="KW-0966">Cell projection</keyword>
<dbReference type="Gene3D" id="2.60.40.10">
    <property type="entry name" value="Immunoglobulins"/>
    <property type="match status" value="1"/>
</dbReference>
<dbReference type="PANTHER" id="PTHR38340">
    <property type="entry name" value="S-LAYER PROTEIN"/>
    <property type="match status" value="1"/>
</dbReference>
<evidence type="ECO:0000256" key="3">
    <source>
        <dbReference type="ARBA" id="ARBA00004442"/>
    </source>
</evidence>
<keyword evidence="7" id="KW-0964">Secreted</keyword>
<dbReference type="GO" id="GO:0009279">
    <property type="term" value="C:cell outer membrane"/>
    <property type="evidence" value="ECO:0007669"/>
    <property type="project" value="UniProtKB-SubCell"/>
</dbReference>
<feature type="compositionally biased region" description="Polar residues" evidence="13">
    <location>
        <begin position="861"/>
        <end position="886"/>
    </location>
</feature>
<reference evidence="16" key="1">
    <citation type="submission" date="2024-07" db="EMBL/GenBank/DDBJ databases">
        <authorList>
            <person name="Kim Y.J."/>
            <person name="Jeong J.Y."/>
        </authorList>
    </citation>
    <scope>NUCLEOTIDE SEQUENCE</scope>
    <source>
        <strain evidence="16">GIHE-MW2</strain>
    </source>
</reference>
<proteinExistence type="predicted"/>
<evidence type="ECO:0000259" key="14">
    <source>
        <dbReference type="Pfam" id="PF14252"/>
    </source>
</evidence>
<keyword evidence="9" id="KW-0969">Cilium</keyword>
<dbReference type="PANTHER" id="PTHR38340:SF1">
    <property type="entry name" value="S-LAYER PROTEIN"/>
    <property type="match status" value="1"/>
</dbReference>
<dbReference type="RefSeq" id="WP_354635139.1">
    <property type="nucleotide sequence ID" value="NZ_CP159837.1"/>
</dbReference>
<dbReference type="SUPFAM" id="SSF51120">
    <property type="entry name" value="beta-Roll"/>
    <property type="match status" value="2"/>
</dbReference>
<dbReference type="Pfam" id="PF22544">
    <property type="entry name" value="HYDIN_VesB_CFA65-like_Ig"/>
    <property type="match status" value="1"/>
</dbReference>
<name>A0AAU8JDN3_9CYAN</name>
<feature type="region of interest" description="Disordered" evidence="13">
    <location>
        <begin position="819"/>
        <end position="886"/>
    </location>
</feature>
<evidence type="ECO:0000313" key="16">
    <source>
        <dbReference type="EMBL" id="XCM36299.1"/>
    </source>
</evidence>
<evidence type="ECO:0000256" key="5">
    <source>
        <dbReference type="ARBA" id="ARBA00004613"/>
    </source>
</evidence>
<dbReference type="NCBIfam" id="NF041518">
    <property type="entry name" value="choice_anch_Q"/>
    <property type="match status" value="1"/>
</dbReference>
<evidence type="ECO:0000256" key="13">
    <source>
        <dbReference type="SAM" id="MobiDB-lite"/>
    </source>
</evidence>
<dbReference type="InterPro" id="IPR001343">
    <property type="entry name" value="Hemolysn_Ca-bd"/>
</dbReference>
<accession>A0AAU8JDN3</accession>
<evidence type="ECO:0000256" key="10">
    <source>
        <dbReference type="ARBA" id="ARBA00023136"/>
    </source>
</evidence>
<feature type="domain" description="DUF4347" evidence="14">
    <location>
        <begin position="22"/>
        <end position="183"/>
    </location>
</feature>
<keyword evidence="6" id="KW-0963">Cytoplasm</keyword>
<dbReference type="EMBL" id="CP159837">
    <property type="protein sequence ID" value="XCM36299.1"/>
    <property type="molecule type" value="Genomic_DNA"/>
</dbReference>
<evidence type="ECO:0000256" key="4">
    <source>
        <dbReference type="ARBA" id="ARBA00004496"/>
    </source>
</evidence>
<dbReference type="GO" id="GO:0005737">
    <property type="term" value="C:cytoplasm"/>
    <property type="evidence" value="ECO:0007669"/>
    <property type="project" value="UniProtKB-SubCell"/>
</dbReference>
<evidence type="ECO:0000259" key="15">
    <source>
        <dbReference type="Pfam" id="PF22544"/>
    </source>
</evidence>